<dbReference type="Pfam" id="PF00072">
    <property type="entry name" value="Response_reg"/>
    <property type="match status" value="1"/>
</dbReference>
<organism evidence="3 4">
    <name type="scientific">Nostoc paludosum FACHB-159</name>
    <dbReference type="NCBI Taxonomy" id="2692908"/>
    <lineage>
        <taxon>Bacteria</taxon>
        <taxon>Bacillati</taxon>
        <taxon>Cyanobacteriota</taxon>
        <taxon>Cyanophyceae</taxon>
        <taxon>Nostocales</taxon>
        <taxon>Nostocaceae</taxon>
        <taxon>Nostoc</taxon>
    </lineage>
</organism>
<reference evidence="3 4" key="1">
    <citation type="journal article" date="2020" name="ISME J.">
        <title>Comparative genomics reveals insights into cyanobacterial evolution and habitat adaptation.</title>
        <authorList>
            <person name="Chen M.Y."/>
            <person name="Teng W.K."/>
            <person name="Zhao L."/>
            <person name="Hu C.X."/>
            <person name="Zhou Y.K."/>
            <person name="Han B.P."/>
            <person name="Song L.R."/>
            <person name="Shu W.S."/>
        </authorList>
    </citation>
    <scope>NUCLEOTIDE SEQUENCE [LARGE SCALE GENOMIC DNA]</scope>
    <source>
        <strain evidence="3 4">FACHB-159</strain>
    </source>
</reference>
<dbReference type="EMBL" id="JACJTU010000029">
    <property type="protein sequence ID" value="MBD2737292.1"/>
    <property type="molecule type" value="Genomic_DNA"/>
</dbReference>
<dbReference type="RefSeq" id="WP_190957878.1">
    <property type="nucleotide sequence ID" value="NZ_JACJTU010000029.1"/>
</dbReference>
<dbReference type="SMART" id="SM00448">
    <property type="entry name" value="REC"/>
    <property type="match status" value="1"/>
</dbReference>
<evidence type="ECO:0000259" key="2">
    <source>
        <dbReference type="PROSITE" id="PS50110"/>
    </source>
</evidence>
<dbReference type="PANTHER" id="PTHR44520:SF1">
    <property type="entry name" value="TWO-COMPONENT SYSTEM REGULATORY PROTEIN"/>
    <property type="match status" value="1"/>
</dbReference>
<dbReference type="PROSITE" id="PS50110">
    <property type="entry name" value="RESPONSE_REGULATORY"/>
    <property type="match status" value="1"/>
</dbReference>
<gene>
    <name evidence="3" type="ORF">H6H03_25975</name>
</gene>
<name>A0ABR8KGW4_9NOSO</name>
<feature type="domain" description="Response regulatory" evidence="2">
    <location>
        <begin position="8"/>
        <end position="136"/>
    </location>
</feature>
<dbReference type="Proteomes" id="UP000637383">
    <property type="component" value="Unassembled WGS sequence"/>
</dbReference>
<evidence type="ECO:0000256" key="1">
    <source>
        <dbReference type="PROSITE-ProRule" id="PRU00169"/>
    </source>
</evidence>
<dbReference type="Gene3D" id="3.40.50.2300">
    <property type="match status" value="1"/>
</dbReference>
<evidence type="ECO:0000313" key="3">
    <source>
        <dbReference type="EMBL" id="MBD2737292.1"/>
    </source>
</evidence>
<evidence type="ECO:0000313" key="4">
    <source>
        <dbReference type="Proteomes" id="UP000637383"/>
    </source>
</evidence>
<keyword evidence="1" id="KW-0597">Phosphoprotein</keyword>
<dbReference type="PANTHER" id="PTHR44520">
    <property type="entry name" value="RESPONSE REGULATOR RCP1-RELATED"/>
    <property type="match status" value="1"/>
</dbReference>
<dbReference type="CDD" id="cd17557">
    <property type="entry name" value="REC_Rcp-like"/>
    <property type="match status" value="1"/>
</dbReference>
<feature type="modified residue" description="4-aspartylphosphate" evidence="1">
    <location>
        <position position="69"/>
    </location>
</feature>
<dbReference type="SUPFAM" id="SSF52172">
    <property type="entry name" value="CheY-like"/>
    <property type="match status" value="1"/>
</dbReference>
<protein>
    <submittedName>
        <fullName evidence="3">Response regulator</fullName>
    </submittedName>
</protein>
<dbReference type="InterPro" id="IPR011006">
    <property type="entry name" value="CheY-like_superfamily"/>
</dbReference>
<comment type="caution">
    <text evidence="3">The sequence shown here is derived from an EMBL/GenBank/DDBJ whole genome shotgun (WGS) entry which is preliminary data.</text>
</comment>
<dbReference type="InterPro" id="IPR052893">
    <property type="entry name" value="TCS_response_regulator"/>
</dbReference>
<accession>A0ABR8KGW4</accession>
<keyword evidence="4" id="KW-1185">Reference proteome</keyword>
<proteinExistence type="predicted"/>
<sequence>MKSYYNSTILLVEDERADVFRIQRAFQKLNTTSTLEVVSDGEQAIYYLGGQSIYQDRDRYPIPILILLDLKLPRYSGFEVLTWLRNESNIKHLPVIVLTSSEQQVDIDLAYTLGANSYLVKPPDTNTLLEMVRSLGLFWVVFNRPPRLEPS</sequence>
<dbReference type="InterPro" id="IPR001789">
    <property type="entry name" value="Sig_transdc_resp-reg_receiver"/>
</dbReference>